<feature type="region of interest" description="Disordered" evidence="9">
    <location>
        <begin position="36"/>
        <end position="151"/>
    </location>
</feature>
<sequence>MMGLRQAARACPFCEARSFLGRPPQLQQTRLYAQIQRDRAARYDAAESRRRSGGPSRRRPDAPRPSRMVLSDTVARPTRPSSDGKPYKKKTREPFSHLNRTKATGILHKRLDVGQEQRQERRTSSTSDRREGDRRFDKRRTGSSDSFHALKMQKSLQEVPYKLRSAIKHKIEQVDSFDGFPLMESVQKALKDALPDLEYRQPTPAQAVAIPALLGLQKQPRTRNPSKKSGPDSYLLAAETGSGKTLAYLLPVLDAIKREEAADKEDIERKAVEDAAAKAADKTRRDDIFDAEEPDLNKAVDPARPRAIILVPSAELVAQVGAVAKSLSHEVKFRAAPISAKNTATVIRNRLFNENGVDLVISTPPLLASIAESNPNVLARVTHLIVDEADSLFDRSFKPSTTEILERATPSLKKLMLCSATIPKYLDKYLAEKFPDMQRLVTPNLHAIPRRVALGVVDVNKEPYRGNKMLACADTIWQIGKATADYDPAEGKEAVPTKRILVFVNERDDTDKVAEYLTKKGIGAMAFHRDTDPNRQAKALASFTGTEKIKEPKEGEVRKEVANPNASGTSRQLNNTKVIVTTDLGSRGIDTVSVRHVILYDVPHTTIDFIHRLGRTGRMGRRGRGIVLVGPGDRADVVKEVRDAMFRGEALI</sequence>
<evidence type="ECO:0000313" key="14">
    <source>
        <dbReference type="Proteomes" id="UP001140513"/>
    </source>
</evidence>
<dbReference type="GO" id="GO:0003723">
    <property type="term" value="F:RNA binding"/>
    <property type="evidence" value="ECO:0007669"/>
    <property type="project" value="UniProtKB-KW"/>
</dbReference>
<dbReference type="GO" id="GO:0016787">
    <property type="term" value="F:hydrolase activity"/>
    <property type="evidence" value="ECO:0007669"/>
    <property type="project" value="UniProtKB-KW"/>
</dbReference>
<feature type="domain" description="Helicase C-terminal" evidence="11">
    <location>
        <begin position="481"/>
        <end position="652"/>
    </location>
</feature>
<dbReference type="InterPro" id="IPR001650">
    <property type="entry name" value="Helicase_C-like"/>
</dbReference>
<dbReference type="RefSeq" id="XP_056072903.1">
    <property type="nucleotide sequence ID" value="XM_056212595.1"/>
</dbReference>
<reference evidence="13" key="1">
    <citation type="submission" date="2022-10" db="EMBL/GenBank/DDBJ databases">
        <title>Tapping the CABI collections for fungal endophytes: first genome assemblies for Collariella, Neodidymelliopsis, Ascochyta clinopodiicola, Didymella pomorum, Didymosphaeria variabile, Neocosmospora piperis and Neocucurbitaria cava.</title>
        <authorList>
            <person name="Hill R."/>
        </authorList>
    </citation>
    <scope>NUCLEOTIDE SEQUENCE</scope>
    <source>
        <strain evidence="13">IMI 356815</strain>
    </source>
</reference>
<feature type="region of interest" description="Disordered" evidence="9">
    <location>
        <begin position="211"/>
        <end position="234"/>
    </location>
</feature>
<keyword evidence="14" id="KW-1185">Reference proteome</keyword>
<dbReference type="Gene3D" id="3.40.50.300">
    <property type="entry name" value="P-loop containing nucleotide triphosphate hydrolases"/>
    <property type="match status" value="2"/>
</dbReference>
<dbReference type="GO" id="GO:0005524">
    <property type="term" value="F:ATP binding"/>
    <property type="evidence" value="ECO:0007669"/>
    <property type="project" value="UniProtKB-KW"/>
</dbReference>
<dbReference type="SUPFAM" id="SSF52540">
    <property type="entry name" value="P-loop containing nucleoside triphosphate hydrolases"/>
    <property type="match status" value="1"/>
</dbReference>
<dbReference type="OrthoDB" id="10256233at2759"/>
<evidence type="ECO:0000256" key="3">
    <source>
        <dbReference type="ARBA" id="ARBA00022801"/>
    </source>
</evidence>
<name>A0A9W8XP73_9PLEO</name>
<dbReference type="InterPro" id="IPR014001">
    <property type="entry name" value="Helicase_ATP-bd"/>
</dbReference>
<evidence type="ECO:0000256" key="8">
    <source>
        <dbReference type="PROSITE-ProRule" id="PRU00552"/>
    </source>
</evidence>
<dbReference type="Pfam" id="PF00271">
    <property type="entry name" value="Helicase_C"/>
    <property type="match status" value="1"/>
</dbReference>
<evidence type="ECO:0000256" key="5">
    <source>
        <dbReference type="ARBA" id="ARBA00022840"/>
    </source>
</evidence>
<comment type="caution">
    <text evidence="13">The sequence shown here is derived from an EMBL/GenBank/DDBJ whole genome shotgun (WGS) entry which is preliminary data.</text>
</comment>
<dbReference type="EMBL" id="JAPEUX010000003">
    <property type="protein sequence ID" value="KAJ4355777.1"/>
    <property type="molecule type" value="Genomic_DNA"/>
</dbReference>
<dbReference type="PANTHER" id="PTHR47960">
    <property type="entry name" value="DEAD-BOX ATP-DEPENDENT RNA HELICASE 50"/>
    <property type="match status" value="1"/>
</dbReference>
<dbReference type="Proteomes" id="UP001140513">
    <property type="component" value="Unassembled WGS sequence"/>
</dbReference>
<dbReference type="AlphaFoldDB" id="A0A9W8XP73"/>
<evidence type="ECO:0000259" key="11">
    <source>
        <dbReference type="PROSITE" id="PS51194"/>
    </source>
</evidence>
<feature type="domain" description="Helicase ATP-binding" evidence="10">
    <location>
        <begin position="225"/>
        <end position="440"/>
    </location>
</feature>
<dbReference type="PROSITE" id="PS51194">
    <property type="entry name" value="HELICASE_CTER"/>
    <property type="match status" value="1"/>
</dbReference>
<protein>
    <recommendedName>
        <fullName evidence="1">RNA helicase</fullName>
        <ecNumber evidence="1">3.6.4.13</ecNumber>
    </recommendedName>
</protein>
<dbReference type="InterPro" id="IPR014014">
    <property type="entry name" value="RNA_helicase_DEAD_Q_motif"/>
</dbReference>
<dbReference type="EC" id="3.6.4.13" evidence="1"/>
<evidence type="ECO:0000259" key="10">
    <source>
        <dbReference type="PROSITE" id="PS51192"/>
    </source>
</evidence>
<evidence type="ECO:0000256" key="2">
    <source>
        <dbReference type="ARBA" id="ARBA00022741"/>
    </source>
</evidence>
<dbReference type="InterPro" id="IPR027417">
    <property type="entry name" value="P-loop_NTPase"/>
</dbReference>
<evidence type="ECO:0000256" key="4">
    <source>
        <dbReference type="ARBA" id="ARBA00022806"/>
    </source>
</evidence>
<evidence type="ECO:0000256" key="7">
    <source>
        <dbReference type="ARBA" id="ARBA00047984"/>
    </source>
</evidence>
<dbReference type="Pfam" id="PF00270">
    <property type="entry name" value="DEAD"/>
    <property type="match status" value="1"/>
</dbReference>
<proteinExistence type="predicted"/>
<dbReference type="InterPro" id="IPR011545">
    <property type="entry name" value="DEAD/DEAH_box_helicase_dom"/>
</dbReference>
<dbReference type="GO" id="GO:0003724">
    <property type="term" value="F:RNA helicase activity"/>
    <property type="evidence" value="ECO:0007669"/>
    <property type="project" value="UniProtKB-EC"/>
</dbReference>
<feature type="domain" description="DEAD-box RNA helicase Q" evidence="12">
    <location>
        <begin position="175"/>
        <end position="207"/>
    </location>
</feature>
<keyword evidence="4 13" id="KW-0347">Helicase</keyword>
<dbReference type="PROSITE" id="PS51192">
    <property type="entry name" value="HELICASE_ATP_BIND_1"/>
    <property type="match status" value="1"/>
</dbReference>
<dbReference type="PROSITE" id="PS51195">
    <property type="entry name" value="Q_MOTIF"/>
    <property type="match status" value="1"/>
</dbReference>
<evidence type="ECO:0000259" key="12">
    <source>
        <dbReference type="PROSITE" id="PS51195"/>
    </source>
</evidence>
<keyword evidence="6" id="KW-0694">RNA-binding</keyword>
<feature type="compositionally biased region" description="Basic and acidic residues" evidence="9">
    <location>
        <begin position="109"/>
        <end position="142"/>
    </location>
</feature>
<organism evidence="13 14">
    <name type="scientific">Didymosphaeria variabile</name>
    <dbReference type="NCBI Taxonomy" id="1932322"/>
    <lineage>
        <taxon>Eukaryota</taxon>
        <taxon>Fungi</taxon>
        <taxon>Dikarya</taxon>
        <taxon>Ascomycota</taxon>
        <taxon>Pezizomycotina</taxon>
        <taxon>Dothideomycetes</taxon>
        <taxon>Pleosporomycetidae</taxon>
        <taxon>Pleosporales</taxon>
        <taxon>Massarineae</taxon>
        <taxon>Didymosphaeriaceae</taxon>
        <taxon>Didymosphaeria</taxon>
    </lineage>
</organism>
<keyword evidence="3 13" id="KW-0378">Hydrolase</keyword>
<evidence type="ECO:0000256" key="6">
    <source>
        <dbReference type="ARBA" id="ARBA00022884"/>
    </source>
</evidence>
<feature type="compositionally biased region" description="Basic and acidic residues" evidence="9">
    <location>
        <begin position="36"/>
        <end position="50"/>
    </location>
</feature>
<dbReference type="SMART" id="SM00487">
    <property type="entry name" value="DEXDc"/>
    <property type="match status" value="1"/>
</dbReference>
<comment type="catalytic activity">
    <reaction evidence="7">
        <text>ATP + H2O = ADP + phosphate + H(+)</text>
        <dbReference type="Rhea" id="RHEA:13065"/>
        <dbReference type="ChEBI" id="CHEBI:15377"/>
        <dbReference type="ChEBI" id="CHEBI:15378"/>
        <dbReference type="ChEBI" id="CHEBI:30616"/>
        <dbReference type="ChEBI" id="CHEBI:43474"/>
        <dbReference type="ChEBI" id="CHEBI:456216"/>
        <dbReference type="EC" id="3.6.4.13"/>
    </reaction>
</comment>
<dbReference type="GeneID" id="80907328"/>
<keyword evidence="5" id="KW-0067">ATP-binding</keyword>
<feature type="short sequence motif" description="Q motif" evidence="8">
    <location>
        <begin position="175"/>
        <end position="207"/>
    </location>
</feature>
<evidence type="ECO:0000313" key="13">
    <source>
        <dbReference type="EMBL" id="KAJ4355777.1"/>
    </source>
</evidence>
<dbReference type="SMART" id="SM00490">
    <property type="entry name" value="HELICc"/>
    <property type="match status" value="1"/>
</dbReference>
<accession>A0A9W8XP73</accession>
<evidence type="ECO:0000256" key="9">
    <source>
        <dbReference type="SAM" id="MobiDB-lite"/>
    </source>
</evidence>
<evidence type="ECO:0000256" key="1">
    <source>
        <dbReference type="ARBA" id="ARBA00012552"/>
    </source>
</evidence>
<keyword evidence="2" id="KW-0547">Nucleotide-binding</keyword>
<gene>
    <name evidence="13" type="primary">MRH4</name>
    <name evidence="13" type="ORF">N0V89_003798</name>
</gene>